<reference evidence="11" key="1">
    <citation type="submission" date="2009-08" db="EMBL/GenBank/DDBJ databases">
        <authorList>
            <consortium name="US DOE Joint Genome Institute"/>
            <person name="Lucas S."/>
            <person name="Copeland A."/>
            <person name="Lapidus A."/>
            <person name="Glavina del Rio T."/>
            <person name="Dalin E."/>
            <person name="Tice H."/>
            <person name="Bruce D."/>
            <person name="Barry K."/>
            <person name="Pitluck S."/>
            <person name="Lowry S."/>
            <person name="Larimer F."/>
            <person name="Land M."/>
            <person name="Hauser L."/>
            <person name="Kyrpides N."/>
            <person name="Ivanova N."/>
            <person name="McMahon K.D."/>
            <person name="Hugenholtz P."/>
        </authorList>
    </citation>
    <scope>NUCLEOTIDE SEQUENCE</scope>
    <source>
        <strain evidence="11">UW-1</strain>
    </source>
</reference>
<feature type="domain" description="PAS" evidence="7">
    <location>
        <begin position="495"/>
        <end position="524"/>
    </location>
</feature>
<evidence type="ECO:0000259" key="10">
    <source>
        <dbReference type="PROSITE" id="PS50887"/>
    </source>
</evidence>
<dbReference type="Gene3D" id="3.20.20.450">
    <property type="entry name" value="EAL domain"/>
    <property type="match status" value="1"/>
</dbReference>
<evidence type="ECO:0000256" key="1">
    <source>
        <dbReference type="ARBA" id="ARBA00004651"/>
    </source>
</evidence>
<name>C7RNA9_ACCRE</name>
<feature type="domain" description="PAC" evidence="8">
    <location>
        <begin position="917"/>
        <end position="969"/>
    </location>
</feature>
<dbReference type="SMART" id="SM00052">
    <property type="entry name" value="EAL"/>
    <property type="match status" value="1"/>
</dbReference>
<organism evidence="11">
    <name type="scientific">Accumulibacter regalis</name>
    <dbReference type="NCBI Taxonomy" id="522306"/>
    <lineage>
        <taxon>Bacteria</taxon>
        <taxon>Pseudomonadati</taxon>
        <taxon>Pseudomonadota</taxon>
        <taxon>Betaproteobacteria</taxon>
        <taxon>Candidatus Accumulibacter</taxon>
    </lineage>
</organism>
<feature type="domain" description="GGDEF" evidence="10">
    <location>
        <begin position="1003"/>
        <end position="1135"/>
    </location>
</feature>
<keyword evidence="2" id="KW-1003">Cell membrane</keyword>
<feature type="domain" description="PAS" evidence="7">
    <location>
        <begin position="844"/>
        <end position="888"/>
    </location>
</feature>
<evidence type="ECO:0000256" key="3">
    <source>
        <dbReference type="ARBA" id="ARBA00022692"/>
    </source>
</evidence>
<evidence type="ECO:0000256" key="4">
    <source>
        <dbReference type="ARBA" id="ARBA00022989"/>
    </source>
</evidence>
<keyword evidence="3" id="KW-0812">Transmembrane</keyword>
<dbReference type="InterPro" id="IPR000014">
    <property type="entry name" value="PAS"/>
</dbReference>
<dbReference type="SMART" id="SM00091">
    <property type="entry name" value="PAS"/>
    <property type="match status" value="5"/>
</dbReference>
<dbReference type="InterPro" id="IPR035919">
    <property type="entry name" value="EAL_sf"/>
</dbReference>
<dbReference type="Gene3D" id="3.30.70.270">
    <property type="match status" value="1"/>
</dbReference>
<dbReference type="Gene3D" id="3.30.450.20">
    <property type="entry name" value="PAS domain"/>
    <property type="match status" value="7"/>
</dbReference>
<protein>
    <submittedName>
        <fullName evidence="11">Diguanylate cyclase/phosphodiesterase with PAS/PAC sensor(S)</fullName>
    </submittedName>
</protein>
<dbReference type="eggNOG" id="COG5001">
    <property type="taxonomic scope" value="Bacteria"/>
</dbReference>
<dbReference type="PANTHER" id="PTHR44757:SF2">
    <property type="entry name" value="BIOFILM ARCHITECTURE MAINTENANCE PROTEIN MBAA"/>
    <property type="match status" value="1"/>
</dbReference>
<sequence length="1399" mass="156376" precursor="true">MIPPKSLTGNLRQRRRLLIGLGVLLLLVLQLLTWQVWLSYQEQIREAETTTRNYATIFATRLDATLRRTDAVLQELARGIPVGRLTRQASERQSGELTSELDSHLLNFGEVIGLRVFDAHGDLLYSTDWANTPHINVVDRDYFRLLRDDPHAGLVFSEVLVSRATNRPSLIVARALRTAEGDFLGAVTAVLDLQQYQALFRAVDLGSTGSIVLRRSDDHRLVVRWPHLADAVNKPLNPEHPARQRMNSGERTATLQFAAQSDGVYRIYSFQRIEHYPFYFIIGISHDDALAGWRTRALVVGFSGCLLLALLAGLLLQIWRSEQREAKVVADLVERDRQLRANSERLEIFQRLAENAGQGIGMAQLDGSLLYANPALRRMIDMPQGAACSDYSFKQFYSREEANRLQHAVLPMLLPAGQWTGEIELRSLSGRTTPAIHTLFVVHNTADEPPVIATVLADISERKEMEERNRQLLAEMETLLGNALVGIVHLRQRCVVSCNRRLEEIFGYAPGELIGKSSQVFYPSIEVFEKIGARAYAVVAENRNFSGELTLRRKDGSLFWGALTGRAIDPSQPHAGSIWVFADISERREAEEESRNLLQAVEQSPVAIVITNRNAEIEYVNPSFTRVTGYSRLEAIGQNPRILQSGEAPSDTYRSLWQTLLEGKVWTGLFHNRRKNGELFWEKASIAPIIGDHGEVTHYLAVKEDVTERLRADKLLQESEEAFRRLFEDAKDPLLLLKDGSFIDCNRATLELLGYGSKAQLLGRDAADISPARQPDGQASGEKAAALIAAALRIGYHRFEWTHQRADGSPVPVEVTLTPITLRGEVILHTLWRDISERRVTETRLRLLAAAFEHSAEAIMVSDRDNRILEVNDAFCRLTGYAADEVRGSDPRLLSSGRTSAEEYRTMWQAINSTGHWQGEVWDRRKDGSYYPKWLSISTIRGAEGNTEYYIGSFVDISERKAAEEKISHLAHFDTLTDLPNRSNLQGRLDQALASARREGHGRSVAVMFLDLDRFKNINDTLGHHVGDALLLEVAARLRSSVRDSDVVARLGGDEFVVVLTGADALAAERVAGKILKALSRAYQIEGHALHSTSSIGIAVFPADGESVEVLMQNADAAMYHAKSAGRNNVQFFTASMNEAASDRRQLEEDLHLALQQKQFVLHYQPQVDAQRRVFAVEALLRWQHPHHGLVPPARFVPLAEDTGLIVPIGQWVLETACAQIKAWSVDARTRKLQVAVNVSARQFRQPDFVELLRQAIDNSGANPARLKLELTESLVLDNVADTIDKMNAIKLLGVTFSMDDFGTGYSSLSYLTRLPLDQLKIDRAFVCRLPENRSDAVIAQTIVTMGRSLGLKVVAEGVETEAQRQFLDSHGCDGYQGFLFSRPLAVDAFEDFLQGFVA</sequence>
<dbReference type="GO" id="GO:0071732">
    <property type="term" value="P:cellular response to nitric oxide"/>
    <property type="evidence" value="ECO:0007669"/>
    <property type="project" value="UniProtKB-ARBA"/>
</dbReference>
<feature type="domain" description="PAS" evidence="7">
    <location>
        <begin position="593"/>
        <end position="639"/>
    </location>
</feature>
<dbReference type="InterPro" id="IPR001633">
    <property type="entry name" value="EAL_dom"/>
</dbReference>
<dbReference type="Pfam" id="PF00989">
    <property type="entry name" value="PAS"/>
    <property type="match status" value="1"/>
</dbReference>
<evidence type="ECO:0000259" key="8">
    <source>
        <dbReference type="PROSITE" id="PS50113"/>
    </source>
</evidence>
<dbReference type="InterPro" id="IPR043128">
    <property type="entry name" value="Rev_trsase/Diguanyl_cyclase"/>
</dbReference>
<comment type="subcellular location">
    <subcellularLocation>
        <location evidence="1">Cell membrane</location>
        <topology evidence="1">Multi-pass membrane protein</topology>
    </subcellularLocation>
</comment>
<feature type="domain" description="PAC" evidence="8">
    <location>
        <begin position="666"/>
        <end position="718"/>
    </location>
</feature>
<dbReference type="CDD" id="cd01949">
    <property type="entry name" value="GGDEF"/>
    <property type="match status" value="1"/>
</dbReference>
<dbReference type="STRING" id="522306.CAP2UW1_4053"/>
<evidence type="ECO:0000259" key="7">
    <source>
        <dbReference type="PROSITE" id="PS50112"/>
    </source>
</evidence>
<gene>
    <name evidence="11" type="ordered locus">CAP2UW1_4053</name>
</gene>
<dbReference type="FunFam" id="3.30.70.270:FF:000001">
    <property type="entry name" value="Diguanylate cyclase domain protein"/>
    <property type="match status" value="1"/>
</dbReference>
<dbReference type="Pfam" id="PF00990">
    <property type="entry name" value="GGDEF"/>
    <property type="match status" value="1"/>
</dbReference>
<dbReference type="InterPro" id="IPR000700">
    <property type="entry name" value="PAS-assoc_C"/>
</dbReference>
<dbReference type="SUPFAM" id="SSF141868">
    <property type="entry name" value="EAL domain-like"/>
    <property type="match status" value="1"/>
</dbReference>
<dbReference type="InterPro" id="IPR013767">
    <property type="entry name" value="PAS_fold"/>
</dbReference>
<evidence type="ECO:0000256" key="2">
    <source>
        <dbReference type="ARBA" id="ARBA00022475"/>
    </source>
</evidence>
<dbReference type="CDD" id="cd00130">
    <property type="entry name" value="PAS"/>
    <property type="match status" value="5"/>
</dbReference>
<evidence type="ECO:0000256" key="6">
    <source>
        <dbReference type="ARBA" id="ARBA00051114"/>
    </source>
</evidence>
<dbReference type="CDD" id="cd12915">
    <property type="entry name" value="PDC2_DGC_like"/>
    <property type="match status" value="1"/>
</dbReference>
<dbReference type="NCBIfam" id="TIGR00254">
    <property type="entry name" value="GGDEF"/>
    <property type="match status" value="1"/>
</dbReference>
<reference evidence="11" key="2">
    <citation type="submission" date="2009-09" db="EMBL/GenBank/DDBJ databases">
        <title>Complete sequence of chromosome of Candidatus Accumulibacter phosphatis clade IIA str. UW-1.</title>
        <authorList>
            <consortium name="US DOE Joint Genome Institute"/>
            <person name="Martin H.G."/>
            <person name="Ivanova N."/>
            <person name="Kunin V."/>
            <person name="Warnecke F."/>
            <person name="Barry K."/>
            <person name="He S."/>
            <person name="Salamov A."/>
            <person name="Szeto E."/>
            <person name="Dalin E."/>
            <person name="Pangilinan J.L."/>
            <person name="Lapidus A."/>
            <person name="Lowry S."/>
            <person name="Kyrpides N.C."/>
            <person name="McMahon K.D."/>
            <person name="Hugenholtz P."/>
        </authorList>
    </citation>
    <scope>NUCLEOTIDE SEQUENCE [LARGE SCALE GENOMIC DNA]</scope>
    <source>
        <strain evidence="11">UW-1</strain>
    </source>
</reference>
<dbReference type="Pfam" id="PF00563">
    <property type="entry name" value="EAL"/>
    <property type="match status" value="1"/>
</dbReference>
<accession>C7RNA9</accession>
<dbReference type="eggNOG" id="COG5642">
    <property type="taxonomic scope" value="Bacteria"/>
</dbReference>
<feature type="domain" description="EAL" evidence="9">
    <location>
        <begin position="1144"/>
        <end position="1398"/>
    </location>
</feature>
<dbReference type="GO" id="GO:0071111">
    <property type="term" value="F:cyclic-guanylate-specific phosphodiesterase activity"/>
    <property type="evidence" value="ECO:0007669"/>
    <property type="project" value="UniProtKB-EC"/>
</dbReference>
<dbReference type="InterPro" id="IPR035965">
    <property type="entry name" value="PAS-like_dom_sf"/>
</dbReference>
<dbReference type="PANTHER" id="PTHR44757">
    <property type="entry name" value="DIGUANYLATE CYCLASE DGCP"/>
    <property type="match status" value="1"/>
</dbReference>
<dbReference type="PROSITE" id="PS50887">
    <property type="entry name" value="GGDEF"/>
    <property type="match status" value="1"/>
</dbReference>
<dbReference type="PROSITE" id="PS50112">
    <property type="entry name" value="PAS"/>
    <property type="match status" value="3"/>
</dbReference>
<dbReference type="FunFam" id="3.20.20.450:FF:000001">
    <property type="entry name" value="Cyclic di-GMP phosphodiesterase yahA"/>
    <property type="match status" value="1"/>
</dbReference>
<dbReference type="EMBL" id="CP001715">
    <property type="protein sequence ID" value="ACV37295.1"/>
    <property type="molecule type" value="Genomic_DNA"/>
</dbReference>
<dbReference type="InterPro" id="IPR001610">
    <property type="entry name" value="PAC"/>
</dbReference>
<dbReference type="CDD" id="cd01948">
    <property type="entry name" value="EAL"/>
    <property type="match status" value="1"/>
</dbReference>
<dbReference type="SUPFAM" id="SSF55073">
    <property type="entry name" value="Nucleotide cyclase"/>
    <property type="match status" value="1"/>
</dbReference>
<evidence type="ECO:0000259" key="9">
    <source>
        <dbReference type="PROSITE" id="PS50883"/>
    </source>
</evidence>
<dbReference type="InterPro" id="IPR033479">
    <property type="entry name" value="dCache_1"/>
</dbReference>
<dbReference type="NCBIfam" id="TIGR00229">
    <property type="entry name" value="sensory_box"/>
    <property type="match status" value="5"/>
</dbReference>
<dbReference type="HOGENOM" id="CLU_000445_70_44_4"/>
<comment type="catalytic activity">
    <reaction evidence="6">
        <text>3',3'-c-di-GMP + H2O = 5'-phosphoguanylyl(3'-&gt;5')guanosine + H(+)</text>
        <dbReference type="Rhea" id="RHEA:24902"/>
        <dbReference type="ChEBI" id="CHEBI:15377"/>
        <dbReference type="ChEBI" id="CHEBI:15378"/>
        <dbReference type="ChEBI" id="CHEBI:58754"/>
        <dbReference type="ChEBI" id="CHEBI:58805"/>
        <dbReference type="EC" id="3.1.4.52"/>
    </reaction>
    <physiologicalReaction direction="left-to-right" evidence="6">
        <dbReference type="Rhea" id="RHEA:24903"/>
    </physiologicalReaction>
</comment>
<dbReference type="InterPro" id="IPR029787">
    <property type="entry name" value="Nucleotide_cyclase"/>
</dbReference>
<dbReference type="GO" id="GO:0005886">
    <property type="term" value="C:plasma membrane"/>
    <property type="evidence" value="ECO:0007669"/>
    <property type="project" value="UniProtKB-SubCell"/>
</dbReference>
<dbReference type="SMART" id="SM00267">
    <property type="entry name" value="GGDEF"/>
    <property type="match status" value="1"/>
</dbReference>
<keyword evidence="4" id="KW-1133">Transmembrane helix</keyword>
<feature type="domain" description="PAC" evidence="8">
    <location>
        <begin position="797"/>
        <end position="847"/>
    </location>
</feature>
<dbReference type="Pfam" id="PF13426">
    <property type="entry name" value="PAS_9"/>
    <property type="match status" value="4"/>
</dbReference>
<dbReference type="InterPro" id="IPR000160">
    <property type="entry name" value="GGDEF_dom"/>
</dbReference>
<evidence type="ECO:0000313" key="11">
    <source>
        <dbReference type="EMBL" id="ACV37295.1"/>
    </source>
</evidence>
<dbReference type="SUPFAM" id="SSF55785">
    <property type="entry name" value="PYP-like sensor domain (PAS domain)"/>
    <property type="match status" value="5"/>
</dbReference>
<feature type="domain" description="PAC" evidence="8">
    <location>
        <begin position="545"/>
        <end position="596"/>
    </location>
</feature>
<keyword evidence="5" id="KW-0472">Membrane</keyword>
<dbReference type="PROSITE" id="PS50883">
    <property type="entry name" value="EAL"/>
    <property type="match status" value="1"/>
</dbReference>
<dbReference type="SMART" id="SM00086">
    <property type="entry name" value="PAC"/>
    <property type="match status" value="5"/>
</dbReference>
<dbReference type="PROSITE" id="PS50113">
    <property type="entry name" value="PAC"/>
    <property type="match status" value="4"/>
</dbReference>
<dbReference type="KEGG" id="app:CAP2UW1_4053"/>
<proteinExistence type="predicted"/>
<dbReference type="Pfam" id="PF02743">
    <property type="entry name" value="dCache_1"/>
    <property type="match status" value="1"/>
</dbReference>
<dbReference type="OrthoDB" id="9813903at2"/>
<dbReference type="CDD" id="cd12914">
    <property type="entry name" value="PDC1_DGC_like"/>
    <property type="match status" value="1"/>
</dbReference>
<evidence type="ECO:0000256" key="5">
    <source>
        <dbReference type="ARBA" id="ARBA00023136"/>
    </source>
</evidence>
<dbReference type="InterPro" id="IPR052155">
    <property type="entry name" value="Biofilm_reg_signaling"/>
</dbReference>